<name>A0A543B062_9ACTN</name>
<gene>
    <name evidence="3" type="ORF">FB566_3791</name>
</gene>
<evidence type="ECO:0000313" key="4">
    <source>
        <dbReference type="Proteomes" id="UP000317043"/>
    </source>
</evidence>
<dbReference type="SMART" id="SM00530">
    <property type="entry name" value="HTH_XRE"/>
    <property type="match status" value="1"/>
</dbReference>
<protein>
    <submittedName>
        <fullName evidence="3">Helix-turn-helix protein</fullName>
    </submittedName>
</protein>
<dbReference type="Proteomes" id="UP000317043">
    <property type="component" value="Unassembled WGS sequence"/>
</dbReference>
<dbReference type="AlphaFoldDB" id="A0A543B062"/>
<dbReference type="GO" id="GO:0003677">
    <property type="term" value="F:DNA binding"/>
    <property type="evidence" value="ECO:0007669"/>
    <property type="project" value="InterPro"/>
</dbReference>
<dbReference type="EMBL" id="VFOW01000001">
    <property type="protein sequence ID" value="TQL78209.1"/>
    <property type="molecule type" value="Genomic_DNA"/>
</dbReference>
<dbReference type="InParanoid" id="A0A543B062"/>
<accession>A0A543B062</accession>
<dbReference type="PROSITE" id="PS50943">
    <property type="entry name" value="HTH_CROC1"/>
    <property type="match status" value="1"/>
</dbReference>
<organism evidence="3 4">
    <name type="scientific">Stackebrandtia endophytica</name>
    <dbReference type="NCBI Taxonomy" id="1496996"/>
    <lineage>
        <taxon>Bacteria</taxon>
        <taxon>Bacillati</taxon>
        <taxon>Actinomycetota</taxon>
        <taxon>Actinomycetes</taxon>
        <taxon>Glycomycetales</taxon>
        <taxon>Glycomycetaceae</taxon>
        <taxon>Stackebrandtia</taxon>
    </lineage>
</organism>
<sequence length="433" mass="47015">MRPAFPGTAPHHVSQADLATVLRKHRNARGLSLAQVAELTGYSISTVWRWENNKRGWTIGNLHHVATALNMPLRSVGLAESSPRQRTRTDSLNPDSSRRGEGDDMQRRQFLMATAATSGLAVTGMPPKESTPTIDEVMFGRFDVEGTAGRRHIAAQLAAAKTDLRATRYAELITNLPRLLANATATAEATTGTMANRYLAQAYCVAAQTLIRLHDDARAAACADRALHAARRAGDPVIAADAVRLVSTVVRRGPGAESAGHMILTAAQDLNDATGLPGADDRAMYTKLFAVAAYTAALADDADTATAALAEADAVCTAHTEHSDVFTAGDLATYRISVARRLGDFGTAIRHSRATDPNSFATCEQVARYWQDTAISWQQRGRYDQAFAALWQLENKLPQEVRYRPWAKELTTELISATNHREVREFAARIGVQ</sequence>
<comment type="caution">
    <text evidence="3">The sequence shown here is derived from an EMBL/GenBank/DDBJ whole genome shotgun (WGS) entry which is preliminary data.</text>
</comment>
<proteinExistence type="predicted"/>
<dbReference type="SUPFAM" id="SSF47413">
    <property type="entry name" value="lambda repressor-like DNA-binding domains"/>
    <property type="match status" value="1"/>
</dbReference>
<evidence type="ECO:0000259" key="2">
    <source>
        <dbReference type="PROSITE" id="PS50943"/>
    </source>
</evidence>
<dbReference type="InterPro" id="IPR001387">
    <property type="entry name" value="Cro/C1-type_HTH"/>
</dbReference>
<dbReference type="Pfam" id="PF13560">
    <property type="entry name" value="HTH_31"/>
    <property type="match status" value="1"/>
</dbReference>
<evidence type="ECO:0000256" key="1">
    <source>
        <dbReference type="SAM" id="MobiDB-lite"/>
    </source>
</evidence>
<evidence type="ECO:0000313" key="3">
    <source>
        <dbReference type="EMBL" id="TQL78209.1"/>
    </source>
</evidence>
<feature type="region of interest" description="Disordered" evidence="1">
    <location>
        <begin position="78"/>
        <end position="104"/>
    </location>
</feature>
<feature type="domain" description="HTH cro/C1-type" evidence="2">
    <location>
        <begin position="22"/>
        <end position="76"/>
    </location>
</feature>
<dbReference type="Gene3D" id="1.10.260.40">
    <property type="entry name" value="lambda repressor-like DNA-binding domains"/>
    <property type="match status" value="1"/>
</dbReference>
<reference evidence="3 4" key="1">
    <citation type="submission" date="2019-06" db="EMBL/GenBank/DDBJ databases">
        <title>Sequencing the genomes of 1000 actinobacteria strains.</title>
        <authorList>
            <person name="Klenk H.-P."/>
        </authorList>
    </citation>
    <scope>NUCLEOTIDE SEQUENCE [LARGE SCALE GENOMIC DNA]</scope>
    <source>
        <strain evidence="3 4">DSM 45928</strain>
    </source>
</reference>
<dbReference type="InterPro" id="IPR010982">
    <property type="entry name" value="Lambda_DNA-bd_dom_sf"/>
</dbReference>
<dbReference type="CDD" id="cd00093">
    <property type="entry name" value="HTH_XRE"/>
    <property type="match status" value="1"/>
</dbReference>
<keyword evidence="4" id="KW-1185">Reference proteome</keyword>